<comment type="caution">
    <text evidence="6">The sequence shown here is derived from an EMBL/GenBank/DDBJ whole genome shotgun (WGS) entry which is preliminary data.</text>
</comment>
<evidence type="ECO:0000256" key="4">
    <source>
        <dbReference type="ARBA" id="ARBA00023136"/>
    </source>
</evidence>
<reference evidence="6 7" key="1">
    <citation type="journal article" date="2020" name="Int. J. Syst. Evol. Microbiol.">
        <title>Ureaplasma miroungigenitalium sp. nov. isolated from northern elephant seals (Mirounga angustirostris) and Ureaplasma zalophigenitalium sp. nov. isolated from California sea lions (Zalophus californianus).</title>
        <authorList>
            <person name="Volokhov D.V."/>
            <person name="Gulland F.M."/>
            <person name="Gao Y."/>
            <person name="Chizhikov V.E."/>
        </authorList>
    </citation>
    <scope>NUCLEOTIDE SEQUENCE [LARGE SCALE GENOMIC DNA]</scope>
    <source>
        <strain evidence="6 7">CSL7644-GEN</strain>
    </source>
</reference>
<evidence type="ECO:0000313" key="7">
    <source>
        <dbReference type="Proteomes" id="UP001207252"/>
    </source>
</evidence>
<dbReference type="EMBL" id="JAOXHJ010000007">
    <property type="protein sequence ID" value="MCV3754325.1"/>
    <property type="molecule type" value="Genomic_DNA"/>
</dbReference>
<protein>
    <submittedName>
        <fullName evidence="6">PQ-loop domain-containing transporter</fullName>
    </submittedName>
</protein>
<name>A0ABT3BPZ4_9BACT</name>
<feature type="transmembrane region" description="Helical" evidence="5">
    <location>
        <begin position="54"/>
        <end position="76"/>
    </location>
</feature>
<evidence type="ECO:0000256" key="1">
    <source>
        <dbReference type="ARBA" id="ARBA00004141"/>
    </source>
</evidence>
<dbReference type="InterPro" id="IPR006603">
    <property type="entry name" value="PQ-loop_rpt"/>
</dbReference>
<feature type="transmembrane region" description="Helical" evidence="5">
    <location>
        <begin position="115"/>
        <end position="136"/>
    </location>
</feature>
<organism evidence="6 7">
    <name type="scientific">Ureaplasma zalophigenitalium</name>
    <dbReference type="NCBI Taxonomy" id="907723"/>
    <lineage>
        <taxon>Bacteria</taxon>
        <taxon>Bacillati</taxon>
        <taxon>Mycoplasmatota</taxon>
        <taxon>Mycoplasmoidales</taxon>
        <taxon>Mycoplasmoidaceae</taxon>
        <taxon>Ureaplasma</taxon>
    </lineage>
</organism>
<comment type="subcellular location">
    <subcellularLocation>
        <location evidence="1">Membrane</location>
        <topology evidence="1">Multi-pass membrane protein</topology>
    </subcellularLocation>
</comment>
<evidence type="ECO:0000256" key="5">
    <source>
        <dbReference type="SAM" id="Phobius"/>
    </source>
</evidence>
<dbReference type="Pfam" id="PF04193">
    <property type="entry name" value="PQ-loop"/>
    <property type="match status" value="1"/>
</dbReference>
<evidence type="ECO:0000313" key="6">
    <source>
        <dbReference type="EMBL" id="MCV3754325.1"/>
    </source>
</evidence>
<dbReference type="Gene3D" id="1.20.1280.290">
    <property type="match status" value="1"/>
</dbReference>
<evidence type="ECO:0000256" key="3">
    <source>
        <dbReference type="ARBA" id="ARBA00022989"/>
    </source>
</evidence>
<keyword evidence="3 5" id="KW-1133">Transmembrane helix</keyword>
<dbReference type="Proteomes" id="UP001207252">
    <property type="component" value="Unassembled WGS sequence"/>
</dbReference>
<keyword evidence="4 5" id="KW-0472">Membrane</keyword>
<sequence length="167" mass="18121">MLSFLQQAAESGTKVTAPLTEADAIKAGFIVNQDVFFSNMGEAEQTYGFPMHPWAVFFQVIGAVLVFIAYVPGVVATLKSKRTEALSLGMWVLSVLGLAFLTIFAWMGVSVSVGGFILVAISETLSMFLTIIVLSVKISTMQKAKKAGMSELEYCNLHYPINAKINK</sequence>
<accession>A0ABT3BPZ4</accession>
<keyword evidence="7" id="KW-1185">Reference proteome</keyword>
<dbReference type="RefSeq" id="WP_263818129.1">
    <property type="nucleotide sequence ID" value="NZ_JAOXHJ010000007.1"/>
</dbReference>
<keyword evidence="2 5" id="KW-0812">Transmembrane</keyword>
<gene>
    <name evidence="6" type="ORF">OF365_02960</name>
</gene>
<feature type="transmembrane region" description="Helical" evidence="5">
    <location>
        <begin position="88"/>
        <end position="109"/>
    </location>
</feature>
<proteinExistence type="predicted"/>
<evidence type="ECO:0000256" key="2">
    <source>
        <dbReference type="ARBA" id="ARBA00022692"/>
    </source>
</evidence>